<organism evidence="2 3">
    <name type="scientific">Methylocaldum szegediense</name>
    <dbReference type="NCBI Taxonomy" id="73780"/>
    <lineage>
        <taxon>Bacteria</taxon>
        <taxon>Pseudomonadati</taxon>
        <taxon>Pseudomonadota</taxon>
        <taxon>Gammaproteobacteria</taxon>
        <taxon>Methylococcales</taxon>
        <taxon>Methylococcaceae</taxon>
        <taxon>Methylocaldum</taxon>
    </lineage>
</organism>
<dbReference type="RefSeq" id="WP_317963666.1">
    <property type="nucleotide sequence ID" value="NZ_OX458333.1"/>
</dbReference>
<evidence type="ECO:0000259" key="1">
    <source>
        <dbReference type="Pfam" id="PF00535"/>
    </source>
</evidence>
<reference evidence="2 3" key="1">
    <citation type="submission" date="2023-03" db="EMBL/GenBank/DDBJ databases">
        <authorList>
            <person name="Pearce D."/>
        </authorList>
    </citation>
    <scope>NUCLEOTIDE SEQUENCE [LARGE SCALE GENOMIC DNA]</scope>
    <source>
        <strain evidence="2">Msz</strain>
    </source>
</reference>
<dbReference type="SUPFAM" id="SSF53448">
    <property type="entry name" value="Nucleotide-diphospho-sugar transferases"/>
    <property type="match status" value="2"/>
</dbReference>
<dbReference type="Pfam" id="PF00535">
    <property type="entry name" value="Glycos_transf_2"/>
    <property type="match status" value="1"/>
</dbReference>
<dbReference type="SUPFAM" id="SSF53335">
    <property type="entry name" value="S-adenosyl-L-methionine-dependent methyltransferases"/>
    <property type="match status" value="1"/>
</dbReference>
<dbReference type="GO" id="GO:0016757">
    <property type="term" value="F:glycosyltransferase activity"/>
    <property type="evidence" value="ECO:0007669"/>
    <property type="project" value="UniProtKB-KW"/>
</dbReference>
<dbReference type="PANTHER" id="PTHR43179">
    <property type="entry name" value="RHAMNOSYLTRANSFERASE WBBL"/>
    <property type="match status" value="1"/>
</dbReference>
<proteinExistence type="predicted"/>
<sequence length="1378" mass="158189">MDKKTLQELYATHRGKVSDKWSNFLSAYDRLFADYRDKPIRLLEIGIQNGGSLELWSKYFSQAEKLVGCDINHDCSKLLYDDVRISVIIGDANTDDTQKRIQKESDRFDIIIGDGSHQSSDIVKTFCRYFPCLEDGGVFVAEDLHCSYWQQFEGGLFHPFSSVSFFKLLIDIINQEHWGIDRSCSALLVGFREKYGLGLDDDVLAQIHSVEFSNSLCVVRKQNVEFNRLGHRVIAGQTELVTSGHLQLNGTLVPSVPQEHNFWTVRPATPAEELQQRLEEIASLNHAIAECNAQIASLNQALTERDIQIASLRQTVADRDRELSEVYRSRSWIVTAPLRWSHKLLAYTLDHIKFSRRNRFVPLRGLEPLENRRWRALDEDPQFDVQPGRFGLSRGWYRVEIEGQGFQQPKLYLDRGNSDYNNSECHPLVLRNGHFEASFKLNKPVSRVRFDPREIPGEFSLRKIIIKRRWIFAILAEKAITNYRRDRQRGMSPIGVVAHYLALIRQLGPRQLVTKLKHLPATSTPVIEEDVELTYEQWIDRIEKAYFTSLEEKKPAPEETPAHVFFVFVTSQSASWLPSLLHSITTQKVASWRATIFCENVEPKHFQALASEDERIRFESFGSDEIRSEISRLENEIVTLISPGSILSPYYLLALNEKLSGPSERPYIVYADNDLLDSQGSRCDPNFKPDWSPDYFLEYDYIDRVVSVSKSVLATSKIYACPDAELMAWWILLQQAVGKLCAHVLHIPFVLFHREKNIDEFYKLERRLQLLNEELKSFQASAVTGKYNATFRIKYSPPDDEPRVTIIIPTRDRVDLLERCISTLLENTRYSNYELVVVDNQSRKKRTKKYLKKIGEHNKVRILQYNHSFNFSAINNFAVEQTVSDFLCFLNNDTEIIDSDWLKEMVSLAKQPGTGCVGVKLLYPNGNVQHAGVLIGKGGVAGHIFRGKDPEATGYQNRLVTVQNYSAVTAACLLTPRELFVKLGGFNERHLAVAFNDVDYCLRVREAGLKVCWTPHVRLVHRESESRGDDADRIEAFAQEIRFMKVRWHRWIMNDPAYNINLGLSDAEFRPSTRWLRREKKRPGRESPNPAREPYAFESSIDRARQVLAGGRSFDTSKHFGPGLSVVVLTLEKPELIGPLLDALVEARQVLKRNFGFEMEIIVGDTGSKLEDVRSIYARHERNIRLENGMRYHFSRCNNDLFARYVNYNKVLFLNNDIVFSDPSAQILEMCRVLDREPTTGVVGTRLVYPDGRLQHGGIDLFKDGELKGLCYHPGHGQEIKSVLPLGETQEFPAVTGACLLIRSSLFRECGGFDERYSTEAQDVDLCLKAKRLGWNTKLVHVGKVIHIENATRPKGEENHQDRARFVRKWSRFCEVAF</sequence>
<dbReference type="EMBL" id="OX458333">
    <property type="protein sequence ID" value="CAI8750422.1"/>
    <property type="molecule type" value="Genomic_DNA"/>
</dbReference>
<keyword evidence="3" id="KW-1185">Reference proteome</keyword>
<dbReference type="CDD" id="cd04186">
    <property type="entry name" value="GT_2_like_c"/>
    <property type="match status" value="1"/>
</dbReference>
<gene>
    <name evidence="2" type="ORF">MSZNOR_0635</name>
</gene>
<name>A0ABM9HXD6_9GAMM</name>
<feature type="domain" description="Glycosyltransferase 2-like" evidence="1">
    <location>
        <begin position="805"/>
        <end position="931"/>
    </location>
</feature>
<dbReference type="Gene3D" id="3.90.550.10">
    <property type="entry name" value="Spore Coat Polysaccharide Biosynthesis Protein SpsA, Chain A"/>
    <property type="match status" value="2"/>
</dbReference>
<dbReference type="PANTHER" id="PTHR43179:SF7">
    <property type="entry name" value="RHAMNOSYLTRANSFERASE WBBL"/>
    <property type="match status" value="1"/>
</dbReference>
<dbReference type="InterPro" id="IPR029044">
    <property type="entry name" value="Nucleotide-diphossugar_trans"/>
</dbReference>
<dbReference type="InterPro" id="IPR001173">
    <property type="entry name" value="Glyco_trans_2-like"/>
</dbReference>
<keyword evidence="2" id="KW-0808">Transferase</keyword>
<dbReference type="Gene3D" id="3.40.50.150">
    <property type="entry name" value="Vaccinia Virus protein VP39"/>
    <property type="match status" value="1"/>
</dbReference>
<evidence type="ECO:0000313" key="2">
    <source>
        <dbReference type="EMBL" id="CAI8750422.1"/>
    </source>
</evidence>
<dbReference type="Proteomes" id="UP001162030">
    <property type="component" value="Chromosome"/>
</dbReference>
<dbReference type="InterPro" id="IPR029063">
    <property type="entry name" value="SAM-dependent_MTases_sf"/>
</dbReference>
<evidence type="ECO:0000313" key="3">
    <source>
        <dbReference type="Proteomes" id="UP001162030"/>
    </source>
</evidence>
<keyword evidence="2" id="KW-0328">Glycosyltransferase</keyword>
<dbReference type="EC" id="2.4.1.-" evidence="2"/>
<protein>
    <submittedName>
        <fullName evidence="2">O-antigen biosynthesis protein</fullName>
        <ecNumber evidence="2">2.4.1.-</ecNumber>
    </submittedName>
</protein>
<accession>A0ABM9HXD6</accession>